<dbReference type="RefSeq" id="XP_029223017.1">
    <property type="nucleotide sequence ID" value="XM_029376865.1"/>
</dbReference>
<comment type="caution">
    <text evidence="1">The sequence shown here is derived from an EMBL/GenBank/DDBJ whole genome shotgun (WGS) entry which is preliminary data.</text>
</comment>
<dbReference type="Proteomes" id="UP000284403">
    <property type="component" value="Unassembled WGS sequence"/>
</dbReference>
<dbReference type="AlphaFoldDB" id="A0A3R7M364"/>
<dbReference type="EMBL" id="MKKU01001464">
    <property type="protein sequence ID" value="RNE95300.1"/>
    <property type="molecule type" value="Genomic_DNA"/>
</dbReference>
<keyword evidence="2" id="KW-1185">Reference proteome</keyword>
<proteinExistence type="predicted"/>
<evidence type="ECO:0000313" key="1">
    <source>
        <dbReference type="EMBL" id="RNE95300.1"/>
    </source>
</evidence>
<organism evidence="1 2">
    <name type="scientific">Trypanosoma conorhini</name>
    <dbReference type="NCBI Taxonomy" id="83891"/>
    <lineage>
        <taxon>Eukaryota</taxon>
        <taxon>Discoba</taxon>
        <taxon>Euglenozoa</taxon>
        <taxon>Kinetoplastea</taxon>
        <taxon>Metakinetoplastina</taxon>
        <taxon>Trypanosomatida</taxon>
        <taxon>Trypanosomatidae</taxon>
        <taxon>Trypanosoma</taxon>
    </lineage>
</organism>
<sequence length="252" mass="26881">MLSVNSSNFPRGVPTASFTSPLMDCTSAIHNSDNIQKGAPCYITAKGAATLAAMGKGKGLTLAIEKPQTPVLPLQRTNNPYAGTSADGSPCVPRSQFSTETIFVMSYKEEEARRLTTVPSTSNEPSVVVTAAQNNTGVAQGHVNKTNLPPAPRNGTMTQSACWFPPFKADAAAAPTATRSNRTGAVSTPSSSRAATRRVEIWNARNNTSAHSTLASTWDAPATKTDSVTHVRCRRIYVNGRPMTVWLKEDEQ</sequence>
<reference evidence="1 2" key="1">
    <citation type="journal article" date="2018" name="BMC Genomics">
        <title>Genomic comparison of Trypanosoma conorhini and Trypanosoma rangeli to Trypanosoma cruzi strains of high and low virulence.</title>
        <authorList>
            <person name="Bradwell K.R."/>
            <person name="Koparde V.N."/>
            <person name="Matveyev A.V."/>
            <person name="Serrano M.G."/>
            <person name="Alves J.M."/>
            <person name="Parikh H."/>
            <person name="Huang B."/>
            <person name="Lee V."/>
            <person name="Espinosa-Alvarez O."/>
            <person name="Ortiz P.A."/>
            <person name="Costa-Martins A.G."/>
            <person name="Teixeira M.M."/>
            <person name="Buck G.A."/>
        </authorList>
    </citation>
    <scope>NUCLEOTIDE SEQUENCE [LARGE SCALE GENOMIC DNA]</scope>
    <source>
        <strain evidence="1 2">025E</strain>
    </source>
</reference>
<accession>A0A3R7M364</accession>
<protein>
    <submittedName>
        <fullName evidence="1">Uncharacterized protein</fullName>
    </submittedName>
</protein>
<gene>
    <name evidence="1" type="ORF">Tco025E_10074</name>
</gene>
<name>A0A3R7M364_9TRYP</name>
<evidence type="ECO:0000313" key="2">
    <source>
        <dbReference type="Proteomes" id="UP000284403"/>
    </source>
</evidence>
<dbReference type="GeneID" id="40323685"/>
<dbReference type="OrthoDB" id="247308at2759"/>